<protein>
    <submittedName>
        <fullName evidence="2">Ferredoxin</fullName>
    </submittedName>
</protein>
<dbReference type="RefSeq" id="WP_132321533.1">
    <property type="nucleotide sequence ID" value="NZ_FWZT01000014.1"/>
</dbReference>
<dbReference type="InterPro" id="IPR036010">
    <property type="entry name" value="2Fe-2S_ferredoxin-like_sf"/>
</dbReference>
<evidence type="ECO:0000313" key="3">
    <source>
        <dbReference type="Proteomes" id="UP000192907"/>
    </source>
</evidence>
<organism evidence="2 3">
    <name type="scientific">Pseudobacteriovorax antillogorgiicola</name>
    <dbReference type="NCBI Taxonomy" id="1513793"/>
    <lineage>
        <taxon>Bacteria</taxon>
        <taxon>Pseudomonadati</taxon>
        <taxon>Bdellovibrionota</taxon>
        <taxon>Oligoflexia</taxon>
        <taxon>Oligoflexales</taxon>
        <taxon>Pseudobacteriovoracaceae</taxon>
        <taxon>Pseudobacteriovorax</taxon>
    </lineage>
</organism>
<sequence>MPRVIFKPSGNVSEVPENTKILVAANRIKQDIEFGCASCRCGTCGVRIRGSLSPMKANEKDLLEKMHLSLDGTIRLACQARVLDSDVEVDLDFQREYSPDQGS</sequence>
<dbReference type="InterPro" id="IPR012675">
    <property type="entry name" value="Beta-grasp_dom_sf"/>
</dbReference>
<reference evidence="3" key="1">
    <citation type="submission" date="2017-04" db="EMBL/GenBank/DDBJ databases">
        <authorList>
            <person name="Varghese N."/>
            <person name="Submissions S."/>
        </authorList>
    </citation>
    <scope>NUCLEOTIDE SEQUENCE [LARGE SCALE GENOMIC DNA]</scope>
    <source>
        <strain evidence="3">RKEM611</strain>
    </source>
</reference>
<evidence type="ECO:0000259" key="1">
    <source>
        <dbReference type="PROSITE" id="PS51085"/>
    </source>
</evidence>
<evidence type="ECO:0000313" key="2">
    <source>
        <dbReference type="EMBL" id="SMF46301.1"/>
    </source>
</evidence>
<dbReference type="SUPFAM" id="SSF54292">
    <property type="entry name" value="2Fe-2S ferredoxin-like"/>
    <property type="match status" value="1"/>
</dbReference>
<dbReference type="STRING" id="1513793.SAMN06296036_11438"/>
<feature type="domain" description="2Fe-2S ferredoxin-type" evidence="1">
    <location>
        <begin position="2"/>
        <end position="95"/>
    </location>
</feature>
<gene>
    <name evidence="2" type="ORF">SAMN06296036_11438</name>
</gene>
<dbReference type="PROSITE" id="PS51085">
    <property type="entry name" value="2FE2S_FER_2"/>
    <property type="match status" value="1"/>
</dbReference>
<dbReference type="Gene3D" id="3.10.20.30">
    <property type="match status" value="1"/>
</dbReference>
<dbReference type="Pfam" id="PF00111">
    <property type="entry name" value="Fer2"/>
    <property type="match status" value="1"/>
</dbReference>
<accession>A0A1Y6C551</accession>
<dbReference type="GO" id="GO:0051536">
    <property type="term" value="F:iron-sulfur cluster binding"/>
    <property type="evidence" value="ECO:0007669"/>
    <property type="project" value="InterPro"/>
</dbReference>
<dbReference type="AlphaFoldDB" id="A0A1Y6C551"/>
<name>A0A1Y6C551_9BACT</name>
<dbReference type="OrthoDB" id="9793027at2"/>
<keyword evidence="3" id="KW-1185">Reference proteome</keyword>
<dbReference type="EMBL" id="FWZT01000014">
    <property type="protein sequence ID" value="SMF46301.1"/>
    <property type="molecule type" value="Genomic_DNA"/>
</dbReference>
<dbReference type="Proteomes" id="UP000192907">
    <property type="component" value="Unassembled WGS sequence"/>
</dbReference>
<dbReference type="CDD" id="cd00207">
    <property type="entry name" value="fer2"/>
    <property type="match status" value="1"/>
</dbReference>
<proteinExistence type="predicted"/>
<dbReference type="InterPro" id="IPR001041">
    <property type="entry name" value="2Fe-2S_ferredoxin-type"/>
</dbReference>